<dbReference type="OrthoDB" id="10251741at2759"/>
<organism evidence="1 2">
    <name type="scientific">Polypedilum vanderplanki</name>
    <name type="common">Sleeping chironomid midge</name>
    <dbReference type="NCBI Taxonomy" id="319348"/>
    <lineage>
        <taxon>Eukaryota</taxon>
        <taxon>Metazoa</taxon>
        <taxon>Ecdysozoa</taxon>
        <taxon>Arthropoda</taxon>
        <taxon>Hexapoda</taxon>
        <taxon>Insecta</taxon>
        <taxon>Pterygota</taxon>
        <taxon>Neoptera</taxon>
        <taxon>Endopterygota</taxon>
        <taxon>Diptera</taxon>
        <taxon>Nematocera</taxon>
        <taxon>Chironomoidea</taxon>
        <taxon>Chironomidae</taxon>
        <taxon>Chironominae</taxon>
        <taxon>Polypedilum</taxon>
        <taxon>Polypedilum</taxon>
    </lineage>
</organism>
<dbReference type="SUPFAM" id="SSF50978">
    <property type="entry name" value="WD40 repeat-like"/>
    <property type="match status" value="1"/>
</dbReference>
<dbReference type="PANTHER" id="PTHR32215">
    <property type="entry name" value="CILIA- AND FLAGELLA-ASSOCIATED PROTEIN 57"/>
    <property type="match status" value="1"/>
</dbReference>
<dbReference type="InterPro" id="IPR052993">
    <property type="entry name" value="CFA-57"/>
</dbReference>
<dbReference type="EMBL" id="JADBJN010000002">
    <property type="protein sequence ID" value="KAG5674864.1"/>
    <property type="molecule type" value="Genomic_DNA"/>
</dbReference>
<evidence type="ECO:0000313" key="2">
    <source>
        <dbReference type="Proteomes" id="UP001107558"/>
    </source>
</evidence>
<dbReference type="AlphaFoldDB" id="A0A9J6BYV9"/>
<dbReference type="InterPro" id="IPR036322">
    <property type="entry name" value="WD40_repeat_dom_sf"/>
</dbReference>
<reference evidence="1" key="1">
    <citation type="submission" date="2021-03" db="EMBL/GenBank/DDBJ databases">
        <title>Chromosome level genome of the anhydrobiotic midge Polypedilum vanderplanki.</title>
        <authorList>
            <person name="Yoshida Y."/>
            <person name="Kikawada T."/>
            <person name="Gusev O."/>
        </authorList>
    </citation>
    <scope>NUCLEOTIDE SEQUENCE</scope>
    <source>
        <strain evidence="1">NIAS01</strain>
        <tissue evidence="1">Whole body or cell culture</tissue>
    </source>
</reference>
<name>A0A9J6BYV9_POLVA</name>
<dbReference type="Gene3D" id="2.130.10.10">
    <property type="entry name" value="YVTN repeat-like/Quinoprotein amine dehydrogenase"/>
    <property type="match status" value="1"/>
</dbReference>
<evidence type="ECO:0000313" key="1">
    <source>
        <dbReference type="EMBL" id="KAG5674864.1"/>
    </source>
</evidence>
<sequence>MNALMKFQKFRQIKQQQMQNKTVGLQPKRLFGLRNDVLGNIHFTMTKYEIIYPAANVIVIQNFVTNEQKFLRLPENINPEIIVISPNRKLIAIAELNIITEKTTIAIYDIEELKRLKTLQLAVECPIQAVEIYAFITIYTFGKNDTMVTGRASNKNYPGRATLVKCNPSDTSIITVGGENMMKIMNKTEKGFGQLGTN</sequence>
<dbReference type="Proteomes" id="UP001107558">
    <property type="component" value="Chromosome 2"/>
</dbReference>
<comment type="caution">
    <text evidence="1">The sequence shown here is derived from an EMBL/GenBank/DDBJ whole genome shotgun (WGS) entry which is preliminary data.</text>
</comment>
<dbReference type="PANTHER" id="PTHR32215:SF0">
    <property type="entry name" value="CILIA- AND FLAGELLA-ASSOCIATED PROTEIN 57"/>
    <property type="match status" value="1"/>
</dbReference>
<accession>A0A9J6BYV9</accession>
<dbReference type="InterPro" id="IPR015943">
    <property type="entry name" value="WD40/YVTN_repeat-like_dom_sf"/>
</dbReference>
<proteinExistence type="predicted"/>
<keyword evidence="2" id="KW-1185">Reference proteome</keyword>
<protein>
    <submittedName>
        <fullName evidence="1">Uncharacterized protein</fullName>
    </submittedName>
</protein>
<gene>
    <name evidence="1" type="ORF">PVAND_004809</name>
</gene>